<keyword evidence="2" id="KW-0472">Membrane</keyword>
<evidence type="ECO:0000259" key="3">
    <source>
        <dbReference type="Pfam" id="PF16751"/>
    </source>
</evidence>
<feature type="compositionally biased region" description="Low complexity" evidence="1">
    <location>
        <begin position="291"/>
        <end position="327"/>
    </location>
</feature>
<dbReference type="EMBL" id="JAAXLA010000031">
    <property type="protein sequence ID" value="NMH99110.1"/>
    <property type="molecule type" value="Genomic_DNA"/>
</dbReference>
<name>A0ABX1SC19_9PSEU</name>
<proteinExistence type="predicted"/>
<keyword evidence="2" id="KW-0812">Transmembrane</keyword>
<feature type="compositionally biased region" description="Pro residues" evidence="1">
    <location>
        <begin position="278"/>
        <end position="290"/>
    </location>
</feature>
<feature type="region of interest" description="Disordered" evidence="1">
    <location>
        <begin position="1"/>
        <end position="36"/>
    </location>
</feature>
<organism evidence="4 5">
    <name type="scientific">Pseudonocardia acidicola</name>
    <dbReference type="NCBI Taxonomy" id="2724939"/>
    <lineage>
        <taxon>Bacteria</taxon>
        <taxon>Bacillati</taxon>
        <taxon>Actinomycetota</taxon>
        <taxon>Actinomycetes</taxon>
        <taxon>Pseudonocardiales</taxon>
        <taxon>Pseudonocardiaceae</taxon>
        <taxon>Pseudonocardia</taxon>
    </lineage>
</organism>
<dbReference type="InterPro" id="IPR031928">
    <property type="entry name" value="RsdA_SigD-bd"/>
</dbReference>
<evidence type="ECO:0000256" key="1">
    <source>
        <dbReference type="SAM" id="MobiDB-lite"/>
    </source>
</evidence>
<sequence>MRDGHRRDSAGNPFGNWDEPRTNGNNGSHPAGMRARPVPVDQSVEEPIDLVAVQADDELISALAAGMAVSAPGIDGYDDDDRVVAMLAAWKAEVDAEPIPELVDTDTAVATVTAAARPAGRRARHLVPLAGAAALIVLAFAGVSVGAHSAQPGDTLWGVSKVLYSQRAQSVEAAATVQTRLDAVRNALAAGKTQEAAQELAAAAPLLTVVRPEDGAPQLEQQQQFLAAKLSETPPNTPADPNAPLKSGTPAPGTTTAGPTPGSTSPESTSPSSSPSTPSTPLPVVPPPSSTTPAAPSESTTPPKPTTEGTPDPTSPSGQGVQPSSGTATHSTAMPRHHGRMSSAAATS</sequence>
<gene>
    <name evidence="4" type="ORF">HF526_17600</name>
</gene>
<dbReference type="Proteomes" id="UP000820669">
    <property type="component" value="Unassembled WGS sequence"/>
</dbReference>
<dbReference type="Pfam" id="PF16751">
    <property type="entry name" value="RsdA_SigD_bd"/>
    <property type="match status" value="1"/>
</dbReference>
<reference evidence="4 5" key="1">
    <citation type="submission" date="2020-04" db="EMBL/GenBank/DDBJ databases">
        <authorList>
            <person name="Klaysubun C."/>
            <person name="Duangmal K."/>
            <person name="Lipun K."/>
        </authorList>
    </citation>
    <scope>NUCLEOTIDE SEQUENCE [LARGE SCALE GENOMIC DNA]</scope>
    <source>
        <strain evidence="4 5">K10HN5</strain>
    </source>
</reference>
<keyword evidence="2" id="KW-1133">Transmembrane helix</keyword>
<feature type="region of interest" description="Disordered" evidence="1">
    <location>
        <begin position="231"/>
        <end position="348"/>
    </location>
</feature>
<keyword evidence="5" id="KW-1185">Reference proteome</keyword>
<protein>
    <recommendedName>
        <fullName evidence="3">Anti-sigma-D factor RsdA sigma factor binding region domain-containing protein</fullName>
    </recommendedName>
</protein>
<evidence type="ECO:0000256" key="2">
    <source>
        <dbReference type="SAM" id="Phobius"/>
    </source>
</evidence>
<dbReference type="RefSeq" id="WP_169382551.1">
    <property type="nucleotide sequence ID" value="NZ_JAAXLA010000031.1"/>
</dbReference>
<feature type="compositionally biased region" description="Low complexity" evidence="1">
    <location>
        <begin position="239"/>
        <end position="277"/>
    </location>
</feature>
<evidence type="ECO:0000313" key="4">
    <source>
        <dbReference type="EMBL" id="NMH99110.1"/>
    </source>
</evidence>
<evidence type="ECO:0000313" key="5">
    <source>
        <dbReference type="Proteomes" id="UP000820669"/>
    </source>
</evidence>
<feature type="domain" description="Anti-sigma-D factor RsdA sigma factor binding region" evidence="3">
    <location>
        <begin position="49"/>
        <end position="98"/>
    </location>
</feature>
<feature type="transmembrane region" description="Helical" evidence="2">
    <location>
        <begin position="126"/>
        <end position="147"/>
    </location>
</feature>
<comment type="caution">
    <text evidence="4">The sequence shown here is derived from an EMBL/GenBank/DDBJ whole genome shotgun (WGS) entry which is preliminary data.</text>
</comment>
<accession>A0ABX1SC19</accession>